<sequence length="234" mass="26967">MICLFILIKLECILQKDTQEIKAMLLEEIKNYHMFIRQIPDCIINFSVSPINIAISAEFSRYNPGPLFQNDHFSTQYQSSVAARENLFLCQKQKMLSYSKPTAAMLQEYKYNIFLSYNVDQWEKCFSAISEFPQLLVNFGENPGVISKKQLDLSIVSSVRVTYLLPENKMFGFSSKTNDVMIQYSPANVLLITILKMEITIFLKQVAPDDQRIQVALNEQHHQVALIINTIHSI</sequence>
<name>X6LRJ2_RETFI</name>
<evidence type="ECO:0000313" key="2">
    <source>
        <dbReference type="Proteomes" id="UP000023152"/>
    </source>
</evidence>
<gene>
    <name evidence="1" type="ORF">RFI_32909</name>
</gene>
<accession>X6LRJ2</accession>
<proteinExistence type="predicted"/>
<dbReference type="EMBL" id="ASPP01029300">
    <property type="protein sequence ID" value="ETO04488.1"/>
    <property type="molecule type" value="Genomic_DNA"/>
</dbReference>
<comment type="caution">
    <text evidence="1">The sequence shown here is derived from an EMBL/GenBank/DDBJ whole genome shotgun (WGS) entry which is preliminary data.</text>
</comment>
<reference evidence="1 2" key="1">
    <citation type="journal article" date="2013" name="Curr. Biol.">
        <title>The Genome of the Foraminiferan Reticulomyxa filosa.</title>
        <authorList>
            <person name="Glockner G."/>
            <person name="Hulsmann N."/>
            <person name="Schleicher M."/>
            <person name="Noegel A.A."/>
            <person name="Eichinger L."/>
            <person name="Gallinger C."/>
            <person name="Pawlowski J."/>
            <person name="Sierra R."/>
            <person name="Euteneuer U."/>
            <person name="Pillet L."/>
            <person name="Moustafa A."/>
            <person name="Platzer M."/>
            <person name="Groth M."/>
            <person name="Szafranski K."/>
            <person name="Schliwa M."/>
        </authorList>
    </citation>
    <scope>NUCLEOTIDE SEQUENCE [LARGE SCALE GENOMIC DNA]</scope>
</reference>
<organism evidence="1 2">
    <name type="scientific">Reticulomyxa filosa</name>
    <dbReference type="NCBI Taxonomy" id="46433"/>
    <lineage>
        <taxon>Eukaryota</taxon>
        <taxon>Sar</taxon>
        <taxon>Rhizaria</taxon>
        <taxon>Retaria</taxon>
        <taxon>Foraminifera</taxon>
        <taxon>Monothalamids</taxon>
        <taxon>Reticulomyxidae</taxon>
        <taxon>Reticulomyxa</taxon>
    </lineage>
</organism>
<dbReference type="AlphaFoldDB" id="X6LRJ2"/>
<dbReference type="Proteomes" id="UP000023152">
    <property type="component" value="Unassembled WGS sequence"/>
</dbReference>
<evidence type="ECO:0000313" key="1">
    <source>
        <dbReference type="EMBL" id="ETO04488.1"/>
    </source>
</evidence>
<keyword evidence="2" id="KW-1185">Reference proteome</keyword>
<protein>
    <submittedName>
        <fullName evidence="1">Uncharacterized protein</fullName>
    </submittedName>
</protein>